<reference evidence="3" key="1">
    <citation type="journal article" date="2012" name="Stand. Genomic Sci.">
        <title>Permanent draft genome sequence of the gliding predator Saprospira grandis strain Sa g1 (= HR1).</title>
        <authorList>
            <person name="Mavromatis K."/>
            <person name="Chertkov O."/>
            <person name="Lapidus A."/>
            <person name="Nolan M."/>
            <person name="Lucas S."/>
            <person name="Tice H."/>
            <person name="Del Rio T.G."/>
            <person name="Cheng J.F."/>
            <person name="Han C."/>
            <person name="Tapia R."/>
            <person name="Bruce D."/>
            <person name="Goodwin L.A."/>
            <person name="Pitluck S."/>
            <person name="Huntemann M."/>
            <person name="Liolios K."/>
            <person name="Pagani I."/>
            <person name="Ivanova N."/>
            <person name="Mikhailova N."/>
            <person name="Pati A."/>
            <person name="Chen A."/>
            <person name="Palaniappan K."/>
            <person name="Land M."/>
            <person name="Brambilla E.M."/>
            <person name="Rohde M."/>
            <person name="Spring S."/>
            <person name="Goker M."/>
            <person name="Detter J.C."/>
            <person name="Bristow J."/>
            <person name="Eisen J.A."/>
            <person name="Markowitz V."/>
            <person name="Hugenholtz P."/>
            <person name="Kyrpides N.C."/>
            <person name="Klenk H.P."/>
            <person name="Woyke T."/>
        </authorList>
    </citation>
    <scope>NUCLEOTIDE SEQUENCE [LARGE SCALE GENOMIC DNA]</scope>
    <source>
        <strain evidence="3">DSM 2844</strain>
    </source>
</reference>
<keyword evidence="2" id="KW-0347">Helicase</keyword>
<gene>
    <name evidence="2" type="ORF">SapgrDRAFT_0412</name>
</gene>
<organism evidence="2 3">
    <name type="scientific">Saprospira grandis DSM 2844</name>
    <dbReference type="NCBI Taxonomy" id="694433"/>
    <lineage>
        <taxon>Bacteria</taxon>
        <taxon>Pseudomonadati</taxon>
        <taxon>Bacteroidota</taxon>
        <taxon>Saprospiria</taxon>
        <taxon>Saprospirales</taxon>
        <taxon>Saprospiraceae</taxon>
        <taxon>Saprospira</taxon>
    </lineage>
</organism>
<sequence>MELKEYQQEVIQDLRRFIECWEQKKDLKSAFKFFWESQGVQMKSENIVDGMQAYKPNLGAEIPHVCIKVPTAGGKTFLACNALGEIAEALPATQANLVLWLVPSNTILEQTLNNLKDPEHPYRRRLNVLFNNRVAVYSKDQVLQGASFNVGSVREQLNILVMSFDSFRSRKKVDRLIYRENGALAPFIDVLNNTDFLLEDEKVDKYSLMNVIRSLRPICIIDESHRAESDLSVEMLQNMYPSFVLDLTATPRKNSNLISVISASRLKDEQMIKLPVIVYNHNKPQDVISSALDMRHNLEVTAREQADEYIRPIVLFQAEPKTKKDSETFQKIKAKLIAKGVPAEQIAIKTAYINELKSVDLMSRDCEIRYIITVNALKEGWDCPFAYILATIASKSSKTDVEQILGRVLRLPYTREQKNPLLNMAYVFTSSSNFTATLDNIVEGLNKAGFSDAKERSEIIVLDEQEEFVEGVQRTIDDGVVRGAISQFLDEGELDTILESNAPIRAELQTADPAQKEKVRSALLDKLTEKALAVHQQDQHKRIAEREEDPFLSKQESGMKKMINTTSIKEDYRSYVEGIRLPQFFQKAPKKLEQLFSRGREETGYLFFDKESLKEDFKLAKASVDINFNPSDKEIYEIDIREGENSREGNVKYSRFSPNKTSRFLDYLNAQSNRDKKLERTAEAIVSSMGKMPPYSDQDLKKYVLRVFEAGEFKGQEIYDLATNMQAIKIIKNHIDRCGTSFAQKEFYKRLASRKVVIRPSYQFTLTNTYTAKGESNLAKGLYTKEEDGNKFENEVIDRVAALDNVVFWHRIPSRKGFFINGPINHYPDFLIYTKNKGIVLVETKGEHLSATEDTKEKARLGGQWASYANALGDGFQYNYCMVFRENTAVKGSYTVRELIELLAEI</sequence>
<protein>
    <submittedName>
        <fullName evidence="2">DNA/RNA helicase, superfamily II</fullName>
    </submittedName>
</protein>
<dbReference type="InterPro" id="IPR050742">
    <property type="entry name" value="Helicase_Restrict-Modif_Enz"/>
</dbReference>
<evidence type="ECO:0000313" key="3">
    <source>
        <dbReference type="Proteomes" id="UP000005113"/>
    </source>
</evidence>
<feature type="domain" description="Helicase/UvrB N-terminal" evidence="1">
    <location>
        <begin position="1"/>
        <end position="252"/>
    </location>
</feature>
<dbReference type="HOGENOM" id="CLU_015668_0_0_10"/>
<dbReference type="Gene3D" id="3.40.50.300">
    <property type="entry name" value="P-loop containing nucleotide triphosphate hydrolases"/>
    <property type="match status" value="2"/>
</dbReference>
<dbReference type="RefSeq" id="WP_002656922.1">
    <property type="nucleotide sequence ID" value="NZ_JH719942.1"/>
</dbReference>
<dbReference type="OrthoDB" id="9804145at2"/>
<name>J1I1N8_9BACT</name>
<keyword evidence="2" id="KW-0067">ATP-binding</keyword>
<dbReference type="PANTHER" id="PTHR47396:SF1">
    <property type="entry name" value="ATP-DEPENDENT HELICASE IRC3-RELATED"/>
    <property type="match status" value="1"/>
</dbReference>
<dbReference type="Pfam" id="PF04851">
    <property type="entry name" value="ResIII"/>
    <property type="match status" value="1"/>
</dbReference>
<accession>J1I1N8</accession>
<dbReference type="GO" id="GO:0004386">
    <property type="term" value="F:helicase activity"/>
    <property type="evidence" value="ECO:0007669"/>
    <property type="project" value="UniProtKB-KW"/>
</dbReference>
<dbReference type="GO" id="GO:0005524">
    <property type="term" value="F:ATP binding"/>
    <property type="evidence" value="ECO:0007669"/>
    <property type="project" value="InterPro"/>
</dbReference>
<dbReference type="PANTHER" id="PTHR47396">
    <property type="entry name" value="TYPE I RESTRICTION ENZYME ECOKI R PROTEIN"/>
    <property type="match status" value="1"/>
</dbReference>
<dbReference type="Proteomes" id="UP000005113">
    <property type="component" value="Unassembled WGS sequence"/>
</dbReference>
<keyword evidence="2" id="KW-0378">Hydrolase</keyword>
<dbReference type="CDD" id="cd18785">
    <property type="entry name" value="SF2_C"/>
    <property type="match status" value="1"/>
</dbReference>
<dbReference type="EMBL" id="JH719942">
    <property type="protein sequence ID" value="EJF52158.1"/>
    <property type="molecule type" value="Genomic_DNA"/>
</dbReference>
<proteinExistence type="predicted"/>
<keyword evidence="2" id="KW-0547">Nucleotide-binding</keyword>
<dbReference type="GO" id="GO:0016787">
    <property type="term" value="F:hydrolase activity"/>
    <property type="evidence" value="ECO:0007669"/>
    <property type="project" value="InterPro"/>
</dbReference>
<evidence type="ECO:0000313" key="2">
    <source>
        <dbReference type="EMBL" id="EJF52158.1"/>
    </source>
</evidence>
<evidence type="ECO:0000259" key="1">
    <source>
        <dbReference type="Pfam" id="PF04851"/>
    </source>
</evidence>
<dbReference type="SUPFAM" id="SSF52540">
    <property type="entry name" value="P-loop containing nucleoside triphosphate hydrolases"/>
    <property type="match status" value="2"/>
</dbReference>
<dbReference type="InterPro" id="IPR006935">
    <property type="entry name" value="Helicase/UvrB_N"/>
</dbReference>
<dbReference type="AlphaFoldDB" id="J1I1N8"/>
<dbReference type="GO" id="GO:0005829">
    <property type="term" value="C:cytosol"/>
    <property type="evidence" value="ECO:0007669"/>
    <property type="project" value="TreeGrafter"/>
</dbReference>
<dbReference type="InterPro" id="IPR027417">
    <property type="entry name" value="P-loop_NTPase"/>
</dbReference>
<dbReference type="GO" id="GO:0003677">
    <property type="term" value="F:DNA binding"/>
    <property type="evidence" value="ECO:0007669"/>
    <property type="project" value="InterPro"/>
</dbReference>